<organism evidence="1 2">
    <name type="scientific">Paenibacillus paeoniae</name>
    <dbReference type="NCBI Taxonomy" id="2292705"/>
    <lineage>
        <taxon>Bacteria</taxon>
        <taxon>Bacillati</taxon>
        <taxon>Bacillota</taxon>
        <taxon>Bacilli</taxon>
        <taxon>Bacillales</taxon>
        <taxon>Paenibacillaceae</taxon>
        <taxon>Paenibacillus</taxon>
    </lineage>
</organism>
<protein>
    <recommendedName>
        <fullName evidence="3">Lipoprotein</fullName>
    </recommendedName>
</protein>
<dbReference type="EMBL" id="QUBQ01000001">
    <property type="protein sequence ID" value="REK76993.1"/>
    <property type="molecule type" value="Genomic_DNA"/>
</dbReference>
<dbReference type="Pfam" id="PF19903">
    <property type="entry name" value="DUF6376"/>
    <property type="match status" value="1"/>
</dbReference>
<dbReference type="RefSeq" id="WP_116044296.1">
    <property type="nucleotide sequence ID" value="NZ_QUBQ01000001.1"/>
</dbReference>
<dbReference type="AlphaFoldDB" id="A0A371PLK6"/>
<evidence type="ECO:0000313" key="1">
    <source>
        <dbReference type="EMBL" id="REK76993.1"/>
    </source>
</evidence>
<dbReference type="PROSITE" id="PS51257">
    <property type="entry name" value="PROKAR_LIPOPROTEIN"/>
    <property type="match status" value="1"/>
</dbReference>
<comment type="caution">
    <text evidence="1">The sequence shown here is derived from an EMBL/GenBank/DDBJ whole genome shotgun (WGS) entry which is preliminary data.</text>
</comment>
<proteinExistence type="predicted"/>
<name>A0A371PLK6_9BACL</name>
<evidence type="ECO:0000313" key="2">
    <source>
        <dbReference type="Proteomes" id="UP000261905"/>
    </source>
</evidence>
<keyword evidence="2" id="KW-1185">Reference proteome</keyword>
<dbReference type="InterPro" id="IPR045956">
    <property type="entry name" value="DUF6376"/>
</dbReference>
<gene>
    <name evidence="1" type="ORF">DX130_08280</name>
</gene>
<reference evidence="1 2" key="1">
    <citation type="submission" date="2018-08" db="EMBL/GenBank/DDBJ databases">
        <title>Paenibacillus sp. M4BSY-1, whole genome shotgun sequence.</title>
        <authorList>
            <person name="Tuo L."/>
        </authorList>
    </citation>
    <scope>NUCLEOTIDE SEQUENCE [LARGE SCALE GENOMIC DNA]</scope>
    <source>
        <strain evidence="1 2">M4BSY-1</strain>
    </source>
</reference>
<evidence type="ECO:0008006" key="3">
    <source>
        <dbReference type="Google" id="ProtNLM"/>
    </source>
</evidence>
<accession>A0A371PLK6</accession>
<dbReference type="Proteomes" id="UP000261905">
    <property type="component" value="Unassembled WGS sequence"/>
</dbReference>
<sequence length="147" mass="16390">MKKWRISLLMALTMLIVSGCGILENVNQGINFATETTDYMNNLDSFRQEMNGLAEQALTDLDARTDLKNRLLALKNQILSYKNLEVPEYAAELHSTIVGYNDKLQQGLDQALTNIEQGRAAFASTGLPETMNKINELLSQINALNPN</sequence>
<dbReference type="OrthoDB" id="2607309at2"/>